<dbReference type="Proteomes" id="UP000518605">
    <property type="component" value="Unassembled WGS sequence"/>
</dbReference>
<evidence type="ECO:0000313" key="1">
    <source>
        <dbReference type="EMBL" id="MBB3155928.1"/>
    </source>
</evidence>
<accession>A0A7W5CDY2</accession>
<keyword evidence="2" id="KW-1185">Reference proteome</keyword>
<name>A0A7W5CDY2_9BACL</name>
<dbReference type="EMBL" id="JACHXW010000030">
    <property type="protein sequence ID" value="MBB3155928.1"/>
    <property type="molecule type" value="Genomic_DNA"/>
</dbReference>
<evidence type="ECO:0000313" key="2">
    <source>
        <dbReference type="Proteomes" id="UP000518605"/>
    </source>
</evidence>
<gene>
    <name evidence="1" type="ORF">FHS16_006044</name>
</gene>
<sequence>MQVVDANPESLAQILKIDEDLIKVWSDRSMTLKHDDTHDYKVRRRKLNYGVFIGTIDSYNIYKN</sequence>
<proteinExistence type="predicted"/>
<protein>
    <submittedName>
        <fullName evidence="1">Uncharacterized protein</fullName>
    </submittedName>
</protein>
<organism evidence="1 2">
    <name type="scientific">Paenibacillus endophyticus</name>
    <dbReference type="NCBI Taxonomy" id="1294268"/>
    <lineage>
        <taxon>Bacteria</taxon>
        <taxon>Bacillati</taxon>
        <taxon>Bacillota</taxon>
        <taxon>Bacilli</taxon>
        <taxon>Bacillales</taxon>
        <taxon>Paenibacillaceae</taxon>
        <taxon>Paenibacillus</taxon>
    </lineage>
</organism>
<comment type="caution">
    <text evidence="1">The sequence shown here is derived from an EMBL/GenBank/DDBJ whole genome shotgun (WGS) entry which is preliminary data.</text>
</comment>
<dbReference type="AlphaFoldDB" id="A0A7W5CDY2"/>
<dbReference type="RefSeq" id="WP_183570991.1">
    <property type="nucleotide sequence ID" value="NZ_CBCSLB010000031.1"/>
</dbReference>
<reference evidence="1 2" key="1">
    <citation type="submission" date="2020-08" db="EMBL/GenBank/DDBJ databases">
        <title>Genomic Encyclopedia of Type Strains, Phase III (KMG-III): the genomes of soil and plant-associated and newly described type strains.</title>
        <authorList>
            <person name="Whitman W."/>
        </authorList>
    </citation>
    <scope>NUCLEOTIDE SEQUENCE [LARGE SCALE GENOMIC DNA]</scope>
    <source>
        <strain evidence="1 2">CECT 8234</strain>
    </source>
</reference>